<name>A0A094JZ08_9GAMM</name>
<evidence type="ECO:0000259" key="5">
    <source>
        <dbReference type="Pfam" id="PF25137"/>
    </source>
</evidence>
<evidence type="ECO:0000259" key="4">
    <source>
        <dbReference type="Pfam" id="PF00465"/>
    </source>
</evidence>
<dbReference type="FunFam" id="3.40.50.1970:FF:000003">
    <property type="entry name" value="Alcohol dehydrogenase, iron-containing"/>
    <property type="match status" value="1"/>
</dbReference>
<comment type="similarity">
    <text evidence="2">Belongs to the iron-containing alcohol dehydrogenase family.</text>
</comment>
<dbReference type="Pfam" id="PF25137">
    <property type="entry name" value="ADH_Fe_C"/>
    <property type="match status" value="1"/>
</dbReference>
<dbReference type="GO" id="GO:0008106">
    <property type="term" value="F:alcohol dehydrogenase (NADP+) activity"/>
    <property type="evidence" value="ECO:0007669"/>
    <property type="project" value="TreeGrafter"/>
</dbReference>
<dbReference type="Proteomes" id="UP000029264">
    <property type="component" value="Unassembled WGS sequence"/>
</dbReference>
<proteinExistence type="inferred from homology"/>
<feature type="domain" description="Fe-containing alcohol dehydrogenase-like C-terminal" evidence="5">
    <location>
        <begin position="187"/>
        <end position="380"/>
    </location>
</feature>
<evidence type="ECO:0000256" key="2">
    <source>
        <dbReference type="ARBA" id="ARBA00007358"/>
    </source>
</evidence>
<gene>
    <name evidence="6" type="ORF">HR45_09665</name>
</gene>
<dbReference type="GO" id="GO:1990002">
    <property type="term" value="F:methylglyoxal reductase (NADPH) (acetol producing) activity"/>
    <property type="evidence" value="ECO:0007669"/>
    <property type="project" value="TreeGrafter"/>
</dbReference>
<dbReference type="InterPro" id="IPR056798">
    <property type="entry name" value="ADH_Fe_C"/>
</dbReference>
<dbReference type="STRING" id="1515746.HR45_09665"/>
<dbReference type="InterPro" id="IPR044731">
    <property type="entry name" value="BDH-like"/>
</dbReference>
<reference evidence="6 7" key="1">
    <citation type="submission" date="2014-06" db="EMBL/GenBank/DDBJ databases">
        <title>Shewanella sp. YQH10.</title>
        <authorList>
            <person name="Liu Y."/>
            <person name="Zeng R."/>
        </authorList>
    </citation>
    <scope>NUCLEOTIDE SEQUENCE [LARGE SCALE GENOMIC DNA]</scope>
    <source>
        <strain evidence="6 7">YQH10</strain>
    </source>
</reference>
<dbReference type="AlphaFoldDB" id="A0A094JZ08"/>
<dbReference type="InterPro" id="IPR018211">
    <property type="entry name" value="ADH_Fe_CS"/>
</dbReference>
<comment type="cofactor">
    <cofactor evidence="1">
        <name>Fe cation</name>
        <dbReference type="ChEBI" id="CHEBI:24875"/>
    </cofactor>
</comment>
<dbReference type="RefSeq" id="WP_037442250.1">
    <property type="nucleotide sequence ID" value="NZ_JPEO01000005.1"/>
</dbReference>
<dbReference type="GO" id="GO:1990362">
    <property type="term" value="F:butanol dehydrogenase (NAD+) activity"/>
    <property type="evidence" value="ECO:0007669"/>
    <property type="project" value="InterPro"/>
</dbReference>
<dbReference type="Gene3D" id="3.40.50.1970">
    <property type="match status" value="1"/>
</dbReference>
<dbReference type="GO" id="GO:0046872">
    <property type="term" value="F:metal ion binding"/>
    <property type="evidence" value="ECO:0007669"/>
    <property type="project" value="InterPro"/>
</dbReference>
<keyword evidence="3" id="KW-0560">Oxidoreductase</keyword>
<dbReference type="InterPro" id="IPR001670">
    <property type="entry name" value="ADH_Fe/GldA"/>
</dbReference>
<dbReference type="OrthoDB" id="9815791at2"/>
<evidence type="ECO:0000313" key="7">
    <source>
        <dbReference type="Proteomes" id="UP000029264"/>
    </source>
</evidence>
<evidence type="ECO:0000313" key="6">
    <source>
        <dbReference type="EMBL" id="KFZ37676.1"/>
    </source>
</evidence>
<dbReference type="PROSITE" id="PS00913">
    <property type="entry name" value="ADH_IRON_1"/>
    <property type="match status" value="1"/>
</dbReference>
<dbReference type="EMBL" id="JPEO01000005">
    <property type="protein sequence ID" value="KFZ37676.1"/>
    <property type="molecule type" value="Genomic_DNA"/>
</dbReference>
<dbReference type="CDD" id="cd08187">
    <property type="entry name" value="BDH"/>
    <property type="match status" value="1"/>
</dbReference>
<dbReference type="eggNOG" id="COG1979">
    <property type="taxonomic scope" value="Bacteria"/>
</dbReference>
<dbReference type="PANTHER" id="PTHR43633">
    <property type="entry name" value="ALCOHOL DEHYDROGENASE YQHD"/>
    <property type="match status" value="1"/>
</dbReference>
<accession>A0A094JZ08</accession>
<dbReference type="Gene3D" id="1.20.1090.10">
    <property type="entry name" value="Dehydroquinate synthase-like - alpha domain"/>
    <property type="match status" value="1"/>
</dbReference>
<evidence type="ECO:0000256" key="1">
    <source>
        <dbReference type="ARBA" id="ARBA00001962"/>
    </source>
</evidence>
<dbReference type="PROSITE" id="PS00060">
    <property type="entry name" value="ADH_IRON_2"/>
    <property type="match status" value="1"/>
</dbReference>
<dbReference type="Pfam" id="PF00465">
    <property type="entry name" value="Fe-ADH"/>
    <property type="match status" value="1"/>
</dbReference>
<protein>
    <submittedName>
        <fullName evidence="6">Aldehyde reductase</fullName>
    </submittedName>
</protein>
<sequence>MYNFQFYNPTRLVFGKGSINELPKLIPADTKVLILYGGQSAERNGTLAEVRAALSDYALFEFNGIQANPDYDQLMPAVALIKQQNIGFLLAVGGGSVIDGTKFVAAAACYQGEPWEILETYGKHINAALPVGVVQTFPATSSENNNGSVISRYSIQAKRSFRNPQVFPQFAILDPEKSYSLPATQLANGVVDAFIHVCEQYLTFPVNAAVQDRFAESLLITLKDTGPQALANPHDYDIRANLMLATTLCHNGLICSGVPQDWATHKIGHELTAIFGLDHAVTLAIVLPTLLQMFRDAKRDKLLQYAERVWQLCDGNDDDKIAAAISKTREFFEQMGLRTWLRDYDINANDLQPVLDNLARSGMTQLGEHKNITLEMSQTILEHSIAPS</sequence>
<dbReference type="GO" id="GO:0005829">
    <property type="term" value="C:cytosol"/>
    <property type="evidence" value="ECO:0007669"/>
    <property type="project" value="TreeGrafter"/>
</dbReference>
<comment type="caution">
    <text evidence="6">The sequence shown here is derived from an EMBL/GenBank/DDBJ whole genome shotgun (WGS) entry which is preliminary data.</text>
</comment>
<evidence type="ECO:0000256" key="3">
    <source>
        <dbReference type="ARBA" id="ARBA00023002"/>
    </source>
</evidence>
<keyword evidence="7" id="KW-1185">Reference proteome</keyword>
<organism evidence="6 7">
    <name type="scientific">Shewanella mangrovi</name>
    <dbReference type="NCBI Taxonomy" id="1515746"/>
    <lineage>
        <taxon>Bacteria</taxon>
        <taxon>Pseudomonadati</taxon>
        <taxon>Pseudomonadota</taxon>
        <taxon>Gammaproteobacteria</taxon>
        <taxon>Alteromonadales</taxon>
        <taxon>Shewanellaceae</taxon>
        <taxon>Shewanella</taxon>
    </lineage>
</organism>
<dbReference type="PANTHER" id="PTHR43633:SF1">
    <property type="entry name" value="ALCOHOL DEHYDROGENASE YQHD"/>
    <property type="match status" value="1"/>
</dbReference>
<feature type="domain" description="Alcohol dehydrogenase iron-type/glycerol dehydrogenase GldA" evidence="4">
    <location>
        <begin position="9"/>
        <end position="175"/>
    </location>
</feature>
<dbReference type="SUPFAM" id="SSF56796">
    <property type="entry name" value="Dehydroquinate synthase-like"/>
    <property type="match status" value="1"/>
</dbReference>